<accession>A0ABT3Z826</accession>
<reference evidence="1" key="1">
    <citation type="submission" date="2022-10" db="EMBL/GenBank/DDBJ databases">
        <title>Hoeflea sp. G2-23, isolated from marine algae.</title>
        <authorList>
            <person name="Kristyanto S."/>
            <person name="Kim J.M."/>
            <person name="Jeon C.O."/>
        </authorList>
    </citation>
    <scope>NUCLEOTIDE SEQUENCE</scope>
    <source>
        <strain evidence="1">G2-23</strain>
    </source>
</reference>
<dbReference type="RefSeq" id="WP_267653530.1">
    <property type="nucleotide sequence ID" value="NZ_JAOVZR010000001.1"/>
</dbReference>
<comment type="caution">
    <text evidence="1">The sequence shown here is derived from an EMBL/GenBank/DDBJ whole genome shotgun (WGS) entry which is preliminary data.</text>
</comment>
<dbReference type="PROSITE" id="PS00383">
    <property type="entry name" value="TYR_PHOSPHATASE_1"/>
    <property type="match status" value="1"/>
</dbReference>
<dbReference type="Proteomes" id="UP001073227">
    <property type="component" value="Unassembled WGS sequence"/>
</dbReference>
<dbReference type="InterPro" id="IPR016130">
    <property type="entry name" value="Tyr_Pase_AS"/>
</dbReference>
<keyword evidence="2" id="KW-1185">Reference proteome</keyword>
<protein>
    <submittedName>
        <fullName evidence="1">Phosphatase</fullName>
    </submittedName>
</protein>
<sequence length="185" mass="20476">MSQSAENAFTGIQNAHVADLRFMALADGRTHPNGWPCRLLVTSQSEARRFHTTLGATHVLSIKGTKTKYLGPKDLPDRHHLLMVFNDVPDAAHSVPPTRAHIEEMQRWMLALPEDTALIVHCLQGVHRSAATALGFLAQQVPPHEAMKLLRQIKPEAMPNPLVVSLWDDFLNFEGALVAAARDRA</sequence>
<dbReference type="EMBL" id="JAOVZR010000001">
    <property type="protein sequence ID" value="MCY0147937.1"/>
    <property type="molecule type" value="Genomic_DNA"/>
</dbReference>
<dbReference type="SUPFAM" id="SSF52799">
    <property type="entry name" value="(Phosphotyrosine protein) phosphatases II"/>
    <property type="match status" value="1"/>
</dbReference>
<evidence type="ECO:0000313" key="2">
    <source>
        <dbReference type="Proteomes" id="UP001073227"/>
    </source>
</evidence>
<organism evidence="1 2">
    <name type="scientific">Hoeflea algicola</name>
    <dbReference type="NCBI Taxonomy" id="2983763"/>
    <lineage>
        <taxon>Bacteria</taxon>
        <taxon>Pseudomonadati</taxon>
        <taxon>Pseudomonadota</taxon>
        <taxon>Alphaproteobacteria</taxon>
        <taxon>Hyphomicrobiales</taxon>
        <taxon>Rhizobiaceae</taxon>
        <taxon>Hoeflea</taxon>
    </lineage>
</organism>
<name>A0ABT3Z826_9HYPH</name>
<dbReference type="Gene3D" id="3.90.190.10">
    <property type="entry name" value="Protein tyrosine phosphatase superfamily"/>
    <property type="match status" value="1"/>
</dbReference>
<dbReference type="InterPro" id="IPR029021">
    <property type="entry name" value="Prot-tyrosine_phosphatase-like"/>
</dbReference>
<gene>
    <name evidence="1" type="ORF">OEG84_09500</name>
</gene>
<evidence type="ECO:0000313" key="1">
    <source>
        <dbReference type="EMBL" id="MCY0147937.1"/>
    </source>
</evidence>
<proteinExistence type="predicted"/>